<dbReference type="EMBL" id="JASPKZ010000422">
    <property type="protein sequence ID" value="KAJ9600429.1"/>
    <property type="molecule type" value="Genomic_DNA"/>
</dbReference>
<comment type="caution">
    <text evidence="1">The sequence shown here is derived from an EMBL/GenBank/DDBJ whole genome shotgun (WGS) entry which is preliminary data.</text>
</comment>
<sequence length="51" mass="6469">NVGEIQHITRWRGKRKQHGRSRRGLEWIIKLRRYVHALNWQRHPKFRPRCR</sequence>
<feature type="non-terminal residue" evidence="1">
    <location>
        <position position="1"/>
    </location>
</feature>
<evidence type="ECO:0000313" key="1">
    <source>
        <dbReference type="EMBL" id="KAJ9600429.1"/>
    </source>
</evidence>
<name>A0AAD8AJP6_DIPPU</name>
<reference evidence="1" key="1">
    <citation type="journal article" date="2023" name="IScience">
        <title>Live-bearing cockroach genome reveals convergent evolutionary mechanisms linked to viviparity in insects and beyond.</title>
        <authorList>
            <person name="Fouks B."/>
            <person name="Harrison M.C."/>
            <person name="Mikhailova A.A."/>
            <person name="Marchal E."/>
            <person name="English S."/>
            <person name="Carruthers M."/>
            <person name="Jennings E.C."/>
            <person name="Chiamaka E.L."/>
            <person name="Frigard R.A."/>
            <person name="Pippel M."/>
            <person name="Attardo G.M."/>
            <person name="Benoit J.B."/>
            <person name="Bornberg-Bauer E."/>
            <person name="Tobe S.S."/>
        </authorList>
    </citation>
    <scope>NUCLEOTIDE SEQUENCE</scope>
    <source>
        <strain evidence="1">Stay&amp;Tobe</strain>
    </source>
</reference>
<evidence type="ECO:0000313" key="2">
    <source>
        <dbReference type="Proteomes" id="UP001233999"/>
    </source>
</evidence>
<keyword evidence="2" id="KW-1185">Reference proteome</keyword>
<organism evidence="1 2">
    <name type="scientific">Diploptera punctata</name>
    <name type="common">Pacific beetle cockroach</name>
    <dbReference type="NCBI Taxonomy" id="6984"/>
    <lineage>
        <taxon>Eukaryota</taxon>
        <taxon>Metazoa</taxon>
        <taxon>Ecdysozoa</taxon>
        <taxon>Arthropoda</taxon>
        <taxon>Hexapoda</taxon>
        <taxon>Insecta</taxon>
        <taxon>Pterygota</taxon>
        <taxon>Neoptera</taxon>
        <taxon>Polyneoptera</taxon>
        <taxon>Dictyoptera</taxon>
        <taxon>Blattodea</taxon>
        <taxon>Blaberoidea</taxon>
        <taxon>Blaberidae</taxon>
        <taxon>Diplopterinae</taxon>
        <taxon>Diploptera</taxon>
    </lineage>
</organism>
<proteinExistence type="predicted"/>
<protein>
    <submittedName>
        <fullName evidence="1">Uncharacterized protein</fullName>
    </submittedName>
</protein>
<dbReference type="Proteomes" id="UP001233999">
    <property type="component" value="Unassembled WGS sequence"/>
</dbReference>
<dbReference type="AlphaFoldDB" id="A0AAD8AJP6"/>
<gene>
    <name evidence="1" type="ORF">L9F63_009285</name>
</gene>
<feature type="non-terminal residue" evidence="1">
    <location>
        <position position="51"/>
    </location>
</feature>
<reference evidence="1" key="2">
    <citation type="submission" date="2023-05" db="EMBL/GenBank/DDBJ databases">
        <authorList>
            <person name="Fouks B."/>
        </authorList>
    </citation>
    <scope>NUCLEOTIDE SEQUENCE</scope>
    <source>
        <strain evidence="1">Stay&amp;Tobe</strain>
        <tissue evidence="1">Testes</tissue>
    </source>
</reference>
<accession>A0AAD8AJP6</accession>